<dbReference type="SMART" id="SM00220">
    <property type="entry name" value="S_TKc"/>
    <property type="match status" value="1"/>
</dbReference>
<dbReference type="PROSITE" id="PS00108">
    <property type="entry name" value="PROTEIN_KINASE_ST"/>
    <property type="match status" value="1"/>
</dbReference>
<keyword evidence="2 9" id="KW-0723">Serine/threonine-protein kinase</keyword>
<dbReference type="PANTHER" id="PTHR45646:SF4">
    <property type="entry name" value="DUAL SPECIFICITY PROTEIN KINASE CLK1"/>
    <property type="match status" value="1"/>
</dbReference>
<evidence type="ECO:0000256" key="9">
    <source>
        <dbReference type="RuleBase" id="RU000304"/>
    </source>
</evidence>
<dbReference type="InterPro" id="IPR000719">
    <property type="entry name" value="Prot_kinase_dom"/>
</dbReference>
<dbReference type="InterPro" id="IPR051175">
    <property type="entry name" value="CLK_kinases"/>
</dbReference>
<evidence type="ECO:0000256" key="10">
    <source>
        <dbReference type="SAM" id="MobiDB-lite"/>
    </source>
</evidence>
<dbReference type="PROSITE" id="PS50011">
    <property type="entry name" value="PROTEIN_KINASE_DOM"/>
    <property type="match status" value="1"/>
</dbReference>
<dbReference type="Gene3D" id="3.30.200.20">
    <property type="entry name" value="Phosphorylase Kinase, domain 1"/>
    <property type="match status" value="1"/>
</dbReference>
<organism evidence="12 13">
    <name type="scientific">Bagarius yarrelli</name>
    <name type="common">Goonch</name>
    <name type="synonym">Bagrus yarrelli</name>
    <dbReference type="NCBI Taxonomy" id="175774"/>
    <lineage>
        <taxon>Eukaryota</taxon>
        <taxon>Metazoa</taxon>
        <taxon>Chordata</taxon>
        <taxon>Craniata</taxon>
        <taxon>Vertebrata</taxon>
        <taxon>Euteleostomi</taxon>
        <taxon>Actinopterygii</taxon>
        <taxon>Neopterygii</taxon>
        <taxon>Teleostei</taxon>
        <taxon>Ostariophysi</taxon>
        <taxon>Siluriformes</taxon>
        <taxon>Sisoridae</taxon>
        <taxon>Sisorinae</taxon>
        <taxon>Bagarius</taxon>
    </lineage>
</organism>
<proteinExistence type="inferred from homology"/>
<dbReference type="AlphaFoldDB" id="A0A556U904"/>
<name>A0A556U904_BAGYA</name>
<dbReference type="GO" id="GO:0005524">
    <property type="term" value="F:ATP binding"/>
    <property type="evidence" value="ECO:0007669"/>
    <property type="project" value="UniProtKB-UniRule"/>
</dbReference>
<comment type="similarity">
    <text evidence="7">Belongs to the protein kinase superfamily. CMGC Ser/Thr protein kinase family. Lammer subfamily.</text>
</comment>
<feature type="binding site" evidence="8">
    <location>
        <position position="167"/>
    </location>
    <ligand>
        <name>ATP</name>
        <dbReference type="ChEBI" id="CHEBI:30616"/>
    </ligand>
</feature>
<dbReference type="InterPro" id="IPR008271">
    <property type="entry name" value="Ser/Thr_kinase_AS"/>
</dbReference>
<evidence type="ECO:0000256" key="3">
    <source>
        <dbReference type="ARBA" id="ARBA00022679"/>
    </source>
</evidence>
<dbReference type="EMBL" id="VCAZ01000064">
    <property type="protein sequence ID" value="TSO15280.1"/>
    <property type="molecule type" value="Genomic_DNA"/>
</dbReference>
<dbReference type="InterPro" id="IPR017441">
    <property type="entry name" value="Protein_kinase_ATP_BS"/>
</dbReference>
<dbReference type="GO" id="GO:0004713">
    <property type="term" value="F:protein tyrosine kinase activity"/>
    <property type="evidence" value="ECO:0007669"/>
    <property type="project" value="TreeGrafter"/>
</dbReference>
<keyword evidence="3" id="KW-0808">Transferase</keyword>
<keyword evidence="6 8" id="KW-0067">ATP-binding</keyword>
<dbReference type="InterPro" id="IPR011009">
    <property type="entry name" value="Kinase-like_dom_sf"/>
</dbReference>
<keyword evidence="5 12" id="KW-0418">Kinase</keyword>
<dbReference type="PANTHER" id="PTHR45646">
    <property type="entry name" value="SERINE/THREONINE-PROTEIN KINASE DOA-RELATED"/>
    <property type="match status" value="1"/>
</dbReference>
<sequence>MRQREILSCSPDQEHSWREKTGRRKRHRRDSHSSERENKYRKHHHHHRSSDGHYLESRNLNEKQEMRARDVDSGYDKESHMSVSREKDRHRVRHRDRDWHHYSKSSGYSGQSSRHGRRRSRSRSHRRRSHSLELLDDEIVCTLGEGAFGKVVECIDHKNRGTRVALKIIKNIDRYRDAAMSEVEVLKHINTLDADRKYCCVRMLDWFDHHGHVCIVFELLGLSTFDFLKENNFQPFSVDHIRHMAYQIIKAVKFMHKNKLTHTDLKPENILLVHSEYDLKYNAKMKRDERTLKNPDVKVVDFGNATYEHEHHTTVVSTRHYRAPEVILELGWDHSCDVWSVGCILIEYYLGSTLFQSYMTSNSLAHMELFDLLEKMLEYDVTKRITLEEALRHPFFDPVKKSHK</sequence>
<feature type="compositionally biased region" description="Basic residues" evidence="10">
    <location>
        <begin position="39"/>
        <end position="48"/>
    </location>
</feature>
<dbReference type="Pfam" id="PF00069">
    <property type="entry name" value="Pkinase"/>
    <property type="match status" value="1"/>
</dbReference>
<dbReference type="OrthoDB" id="283111at2759"/>
<evidence type="ECO:0000313" key="12">
    <source>
        <dbReference type="EMBL" id="TSO15280.1"/>
    </source>
</evidence>
<dbReference type="SUPFAM" id="SSF56112">
    <property type="entry name" value="Protein kinase-like (PK-like)"/>
    <property type="match status" value="1"/>
</dbReference>
<accession>A0A556U904</accession>
<feature type="region of interest" description="Disordered" evidence="10">
    <location>
        <begin position="1"/>
        <end position="128"/>
    </location>
</feature>
<keyword evidence="4 8" id="KW-0547">Nucleotide-binding</keyword>
<evidence type="ECO:0000259" key="11">
    <source>
        <dbReference type="PROSITE" id="PS50011"/>
    </source>
</evidence>
<feature type="compositionally biased region" description="Basic and acidic residues" evidence="10">
    <location>
        <begin position="49"/>
        <end position="101"/>
    </location>
</feature>
<dbReference type="EC" id="2.7.12.1" evidence="1"/>
<dbReference type="GO" id="GO:0005634">
    <property type="term" value="C:nucleus"/>
    <property type="evidence" value="ECO:0007669"/>
    <property type="project" value="TreeGrafter"/>
</dbReference>
<reference evidence="12 13" key="1">
    <citation type="journal article" date="2019" name="Genome Biol. Evol.">
        <title>Whole-Genome Sequencing of the Giant Devil Catfish, Bagarius yarrelli.</title>
        <authorList>
            <person name="Jiang W."/>
            <person name="Lv Y."/>
            <person name="Cheng L."/>
            <person name="Yang K."/>
            <person name="Chao B."/>
            <person name="Wang X."/>
            <person name="Li Y."/>
            <person name="Pan X."/>
            <person name="You X."/>
            <person name="Zhang Y."/>
            <person name="Yang J."/>
            <person name="Li J."/>
            <person name="Zhang X."/>
            <person name="Liu S."/>
            <person name="Sun C."/>
            <person name="Yang J."/>
            <person name="Shi Q."/>
        </authorList>
    </citation>
    <scope>NUCLEOTIDE SEQUENCE [LARGE SCALE GENOMIC DNA]</scope>
    <source>
        <strain evidence="12">JWS20170419001</strain>
        <tissue evidence="12">Muscle</tissue>
    </source>
</reference>
<comment type="caution">
    <text evidence="12">The sequence shown here is derived from an EMBL/GenBank/DDBJ whole genome shotgun (WGS) entry which is preliminary data.</text>
</comment>
<dbReference type="PROSITE" id="PS00107">
    <property type="entry name" value="PROTEIN_KINASE_ATP"/>
    <property type="match status" value="1"/>
</dbReference>
<evidence type="ECO:0000256" key="7">
    <source>
        <dbReference type="ARBA" id="ARBA00037966"/>
    </source>
</evidence>
<evidence type="ECO:0000256" key="8">
    <source>
        <dbReference type="PROSITE-ProRule" id="PRU10141"/>
    </source>
</evidence>
<dbReference type="Gene3D" id="1.10.510.10">
    <property type="entry name" value="Transferase(Phosphotransferase) domain 1"/>
    <property type="match status" value="1"/>
</dbReference>
<evidence type="ECO:0000256" key="5">
    <source>
        <dbReference type="ARBA" id="ARBA00022777"/>
    </source>
</evidence>
<evidence type="ECO:0000256" key="6">
    <source>
        <dbReference type="ARBA" id="ARBA00022840"/>
    </source>
</evidence>
<feature type="compositionally biased region" description="Basic residues" evidence="10">
    <location>
        <begin position="114"/>
        <end position="128"/>
    </location>
</feature>
<evidence type="ECO:0000256" key="1">
    <source>
        <dbReference type="ARBA" id="ARBA00013203"/>
    </source>
</evidence>
<dbReference type="Proteomes" id="UP000319801">
    <property type="component" value="Unassembled WGS sequence"/>
</dbReference>
<feature type="compositionally biased region" description="Basic residues" evidence="10">
    <location>
        <begin position="21"/>
        <end position="30"/>
    </location>
</feature>
<dbReference type="GO" id="GO:0043484">
    <property type="term" value="P:regulation of RNA splicing"/>
    <property type="evidence" value="ECO:0007669"/>
    <property type="project" value="TreeGrafter"/>
</dbReference>
<keyword evidence="13" id="KW-1185">Reference proteome</keyword>
<dbReference type="GO" id="GO:0004712">
    <property type="term" value="F:protein serine/threonine/tyrosine kinase activity"/>
    <property type="evidence" value="ECO:0007669"/>
    <property type="project" value="UniProtKB-EC"/>
</dbReference>
<evidence type="ECO:0000313" key="13">
    <source>
        <dbReference type="Proteomes" id="UP000319801"/>
    </source>
</evidence>
<feature type="compositionally biased region" description="Low complexity" evidence="10">
    <location>
        <begin position="104"/>
        <end position="113"/>
    </location>
</feature>
<evidence type="ECO:0000256" key="2">
    <source>
        <dbReference type="ARBA" id="ARBA00022527"/>
    </source>
</evidence>
<evidence type="ECO:0000256" key="4">
    <source>
        <dbReference type="ARBA" id="ARBA00022741"/>
    </source>
</evidence>
<protein>
    <recommendedName>
        <fullName evidence="1">dual-specificity kinase</fullName>
        <ecNumber evidence="1">2.7.12.1</ecNumber>
    </recommendedName>
</protein>
<feature type="domain" description="Protein kinase" evidence="11">
    <location>
        <begin position="137"/>
        <end position="396"/>
    </location>
</feature>
<gene>
    <name evidence="12" type="ORF">Baya_9926</name>
</gene>
<dbReference type="GO" id="GO:0004674">
    <property type="term" value="F:protein serine/threonine kinase activity"/>
    <property type="evidence" value="ECO:0007669"/>
    <property type="project" value="UniProtKB-KW"/>
</dbReference>